<gene>
    <name evidence="6" type="ORF">H8698_10035</name>
</gene>
<accession>A0A926DP78</accession>
<dbReference type="Proteomes" id="UP000611762">
    <property type="component" value="Unassembled WGS sequence"/>
</dbReference>
<evidence type="ECO:0000256" key="4">
    <source>
        <dbReference type="ARBA" id="ARBA00023014"/>
    </source>
</evidence>
<sequence length="200" mass="22742">MYLTICYVLENTLYINVTNRCTNRCSFCVRDKDCGIGDVNLWLEKEPTVEEMIEDIKRFNPQKYDEVVFCGYGEPTMRLDAVLACAKFIKENFDSKIRINTNGQANLFYGENVAPRFHGLIDVVSISLNAKNAEEYDELCKSIYGKESFQGLIDFAKACKKVVPEVVMSVVDVLPPEDIEACRKIAEDAGARLRVRDLIE</sequence>
<dbReference type="GO" id="GO:0046872">
    <property type="term" value="F:metal ion binding"/>
    <property type="evidence" value="ECO:0007669"/>
    <property type="project" value="UniProtKB-KW"/>
</dbReference>
<dbReference type="NCBIfam" id="TIGR04038">
    <property type="entry name" value="tatD_link_rSAM"/>
    <property type="match status" value="1"/>
</dbReference>
<dbReference type="PROSITE" id="PS51918">
    <property type="entry name" value="RADICAL_SAM"/>
    <property type="match status" value="1"/>
</dbReference>
<evidence type="ECO:0000313" key="7">
    <source>
        <dbReference type="Proteomes" id="UP000611762"/>
    </source>
</evidence>
<dbReference type="InterPro" id="IPR013785">
    <property type="entry name" value="Aldolase_TIM"/>
</dbReference>
<reference evidence="6" key="1">
    <citation type="submission" date="2020-08" db="EMBL/GenBank/DDBJ databases">
        <title>Genome public.</title>
        <authorList>
            <person name="Liu C."/>
            <person name="Sun Q."/>
        </authorList>
    </citation>
    <scope>NUCLEOTIDE SEQUENCE</scope>
    <source>
        <strain evidence="6">H8</strain>
    </source>
</reference>
<dbReference type="EMBL" id="JACRSU010000003">
    <property type="protein sequence ID" value="MBC8541314.1"/>
    <property type="molecule type" value="Genomic_DNA"/>
</dbReference>
<dbReference type="InterPro" id="IPR058240">
    <property type="entry name" value="rSAM_sf"/>
</dbReference>
<dbReference type="AlphaFoldDB" id="A0A926DP78"/>
<keyword evidence="1" id="KW-0949">S-adenosyl-L-methionine</keyword>
<evidence type="ECO:0000256" key="1">
    <source>
        <dbReference type="ARBA" id="ARBA00022691"/>
    </source>
</evidence>
<dbReference type="InterPro" id="IPR023821">
    <property type="entry name" value="rSAM_TatD-assoc"/>
</dbReference>
<dbReference type="InterPro" id="IPR050377">
    <property type="entry name" value="Radical_SAM_PqqE_MftC-like"/>
</dbReference>
<dbReference type="SFLD" id="SFLDS00029">
    <property type="entry name" value="Radical_SAM"/>
    <property type="match status" value="1"/>
</dbReference>
<dbReference type="PANTHER" id="PTHR11228:SF27">
    <property type="entry name" value="GLYCYL-RADICAL ENZYME ACTIVATING ENZYME MJ1227-RELATED"/>
    <property type="match status" value="1"/>
</dbReference>
<dbReference type="GO" id="GO:0003824">
    <property type="term" value="F:catalytic activity"/>
    <property type="evidence" value="ECO:0007669"/>
    <property type="project" value="InterPro"/>
</dbReference>
<dbReference type="SUPFAM" id="SSF102114">
    <property type="entry name" value="Radical SAM enzymes"/>
    <property type="match status" value="1"/>
</dbReference>
<keyword evidence="7" id="KW-1185">Reference proteome</keyword>
<comment type="caution">
    <text evidence="6">The sequence shown here is derived from an EMBL/GenBank/DDBJ whole genome shotgun (WGS) entry which is preliminary data.</text>
</comment>
<dbReference type="PANTHER" id="PTHR11228">
    <property type="entry name" value="RADICAL SAM DOMAIN PROTEIN"/>
    <property type="match status" value="1"/>
</dbReference>
<dbReference type="GO" id="GO:0051536">
    <property type="term" value="F:iron-sulfur cluster binding"/>
    <property type="evidence" value="ECO:0007669"/>
    <property type="project" value="UniProtKB-KW"/>
</dbReference>
<keyword evidence="4" id="KW-0411">Iron-sulfur</keyword>
<keyword evidence="3" id="KW-0408">Iron</keyword>
<evidence type="ECO:0000313" key="6">
    <source>
        <dbReference type="EMBL" id="MBC8541314.1"/>
    </source>
</evidence>
<name>A0A926DP78_9FIRM</name>
<dbReference type="SFLD" id="SFLDG01111">
    <property type="entry name" value="Uncharacterised_Radical_SAM_Su"/>
    <property type="match status" value="1"/>
</dbReference>
<dbReference type="InterPro" id="IPR007197">
    <property type="entry name" value="rSAM"/>
</dbReference>
<dbReference type="CDD" id="cd01335">
    <property type="entry name" value="Radical_SAM"/>
    <property type="match status" value="1"/>
</dbReference>
<proteinExistence type="predicted"/>
<keyword evidence="2" id="KW-0479">Metal-binding</keyword>
<dbReference type="Gene3D" id="3.20.20.70">
    <property type="entry name" value="Aldolase class I"/>
    <property type="match status" value="1"/>
</dbReference>
<dbReference type="Pfam" id="PF04055">
    <property type="entry name" value="Radical_SAM"/>
    <property type="match status" value="1"/>
</dbReference>
<organism evidence="6 7">
    <name type="scientific">Congzhengia minquanensis</name>
    <dbReference type="NCBI Taxonomy" id="2763657"/>
    <lineage>
        <taxon>Bacteria</taxon>
        <taxon>Bacillati</taxon>
        <taxon>Bacillota</taxon>
        <taxon>Clostridia</taxon>
        <taxon>Eubacteriales</taxon>
        <taxon>Oscillospiraceae</taxon>
        <taxon>Congzhengia</taxon>
    </lineage>
</organism>
<protein>
    <submittedName>
        <fullName evidence="6">Radical SAM protein</fullName>
    </submittedName>
</protein>
<evidence type="ECO:0000259" key="5">
    <source>
        <dbReference type="PROSITE" id="PS51918"/>
    </source>
</evidence>
<feature type="domain" description="Radical SAM core" evidence="5">
    <location>
        <begin position="7"/>
        <end position="200"/>
    </location>
</feature>
<evidence type="ECO:0000256" key="3">
    <source>
        <dbReference type="ARBA" id="ARBA00023004"/>
    </source>
</evidence>
<evidence type="ECO:0000256" key="2">
    <source>
        <dbReference type="ARBA" id="ARBA00022723"/>
    </source>
</evidence>